<feature type="chain" id="PRO_5046423970" evidence="1">
    <location>
        <begin position="21"/>
        <end position="75"/>
    </location>
</feature>
<protein>
    <submittedName>
        <fullName evidence="2">Uncharacterized protein</fullName>
    </submittedName>
</protein>
<evidence type="ECO:0000313" key="3">
    <source>
        <dbReference type="Proteomes" id="UP000697995"/>
    </source>
</evidence>
<proteinExistence type="predicted"/>
<gene>
    <name evidence="2" type="ORF">CKO45_31215</name>
</gene>
<reference evidence="2 3" key="1">
    <citation type="journal article" date="2020" name="Microorganisms">
        <title>Osmotic Adaptation and Compatible Solute Biosynthesis of Phototrophic Bacteria as Revealed from Genome Analyses.</title>
        <authorList>
            <person name="Imhoff J.F."/>
            <person name="Rahn T."/>
            <person name="Kunzel S."/>
            <person name="Keller A."/>
            <person name="Neulinger S.C."/>
        </authorList>
    </citation>
    <scope>NUCLEOTIDE SEQUENCE [LARGE SCALE GENOMIC DNA]</scope>
    <source>
        <strain evidence="2 3">DSM 15382</strain>
    </source>
</reference>
<dbReference type="RefSeq" id="WP_200306873.1">
    <property type="nucleotide sequence ID" value="NZ_NRSG01000659.1"/>
</dbReference>
<feature type="signal peptide" evidence="1">
    <location>
        <begin position="1"/>
        <end position="20"/>
    </location>
</feature>
<accession>A0ABS1D8G1</accession>
<dbReference type="EMBL" id="NRSG01000659">
    <property type="protein sequence ID" value="MBK1662645.1"/>
    <property type="molecule type" value="Genomic_DNA"/>
</dbReference>
<name>A0ABS1D8G1_9PROT</name>
<dbReference type="Proteomes" id="UP000697995">
    <property type="component" value="Unassembled WGS sequence"/>
</dbReference>
<feature type="non-terminal residue" evidence="2">
    <location>
        <position position="75"/>
    </location>
</feature>
<evidence type="ECO:0000313" key="2">
    <source>
        <dbReference type="EMBL" id="MBK1662645.1"/>
    </source>
</evidence>
<sequence length="75" mass="7827">MRHVMLALLGLLLLVPPALAGKRADPADAARAAVAKPAVQAAKPKLAQPQRGQAQRAVPGARPVAAALRLRQLRL</sequence>
<evidence type="ECO:0000256" key="1">
    <source>
        <dbReference type="SAM" id="SignalP"/>
    </source>
</evidence>
<keyword evidence="1" id="KW-0732">Signal</keyword>
<organism evidence="2 3">
    <name type="scientific">Paracraurococcus ruber</name>
    <dbReference type="NCBI Taxonomy" id="77675"/>
    <lineage>
        <taxon>Bacteria</taxon>
        <taxon>Pseudomonadati</taxon>
        <taxon>Pseudomonadota</taxon>
        <taxon>Alphaproteobacteria</taxon>
        <taxon>Acetobacterales</taxon>
        <taxon>Roseomonadaceae</taxon>
        <taxon>Paracraurococcus</taxon>
    </lineage>
</organism>
<comment type="caution">
    <text evidence="2">The sequence shown here is derived from an EMBL/GenBank/DDBJ whole genome shotgun (WGS) entry which is preliminary data.</text>
</comment>
<keyword evidence="3" id="KW-1185">Reference proteome</keyword>